<evidence type="ECO:0000256" key="8">
    <source>
        <dbReference type="ARBA" id="ARBA00022989"/>
    </source>
</evidence>
<dbReference type="SUPFAM" id="SSF143597">
    <property type="entry name" value="YojJ-like"/>
    <property type="match status" value="1"/>
</dbReference>
<dbReference type="Pfam" id="PF02457">
    <property type="entry name" value="DAC"/>
    <property type="match status" value="1"/>
</dbReference>
<dbReference type="PANTHER" id="PTHR34185">
    <property type="entry name" value="DIADENYLATE CYCLASE"/>
    <property type="match status" value="1"/>
</dbReference>
<evidence type="ECO:0000256" key="3">
    <source>
        <dbReference type="ARBA" id="ARBA00022679"/>
    </source>
</evidence>
<protein>
    <recommendedName>
        <fullName evidence="10">Diadenylate cyclase</fullName>
        <shortName evidence="10">DAC</shortName>
        <ecNumber evidence="10">2.7.7.85</ecNumber>
    </recommendedName>
    <alternativeName>
        <fullName evidence="10">Cyclic-di-AMP synthase</fullName>
        <shortName evidence="10">c-di-AMP synthase</shortName>
    </alternativeName>
</protein>
<accession>A0A4R2KYL6</accession>
<keyword evidence="8 10" id="KW-1133">Transmembrane helix</keyword>
<evidence type="ECO:0000256" key="5">
    <source>
        <dbReference type="ARBA" id="ARBA00022695"/>
    </source>
</evidence>
<organism evidence="12 13">
    <name type="scientific">Marinisporobacter balticus</name>
    <dbReference type="NCBI Taxonomy" id="2018667"/>
    <lineage>
        <taxon>Bacteria</taxon>
        <taxon>Bacillati</taxon>
        <taxon>Bacillota</taxon>
        <taxon>Clostridia</taxon>
        <taxon>Peptostreptococcales</taxon>
        <taxon>Thermotaleaceae</taxon>
        <taxon>Marinisporobacter</taxon>
    </lineage>
</organism>
<dbReference type="PROSITE" id="PS51794">
    <property type="entry name" value="DAC"/>
    <property type="match status" value="1"/>
</dbReference>
<evidence type="ECO:0000313" key="13">
    <source>
        <dbReference type="Proteomes" id="UP000294919"/>
    </source>
</evidence>
<dbReference type="Gene3D" id="3.40.1700.10">
    <property type="entry name" value="DNA integrity scanning protein, DisA, N-terminal domain"/>
    <property type="match status" value="1"/>
</dbReference>
<feature type="transmembrane region" description="Helical" evidence="10">
    <location>
        <begin position="65"/>
        <end position="82"/>
    </location>
</feature>
<keyword evidence="3 10" id="KW-0808">Transferase</keyword>
<comment type="similarity">
    <text evidence="10">Belongs to the adenylate cyclase family. DacA/CdaA subfamily.</text>
</comment>
<name>A0A4R2KYL6_9FIRM</name>
<dbReference type="InterPro" id="IPR045585">
    <property type="entry name" value="CdaA_N"/>
</dbReference>
<dbReference type="HAMAP" id="MF_01499">
    <property type="entry name" value="DacA"/>
    <property type="match status" value="1"/>
</dbReference>
<dbReference type="GO" id="GO:0005524">
    <property type="term" value="F:ATP binding"/>
    <property type="evidence" value="ECO:0007669"/>
    <property type="project" value="UniProtKB-UniRule"/>
</dbReference>
<evidence type="ECO:0000256" key="10">
    <source>
        <dbReference type="HAMAP-Rule" id="MF_01499"/>
    </source>
</evidence>
<evidence type="ECO:0000256" key="7">
    <source>
        <dbReference type="ARBA" id="ARBA00022840"/>
    </source>
</evidence>
<comment type="subunit">
    <text evidence="10">Probably a homodimer.</text>
</comment>
<dbReference type="EC" id="2.7.7.85" evidence="10"/>
<gene>
    <name evidence="10" type="primary">dacA</name>
    <name evidence="12" type="ORF">EV214_12014</name>
</gene>
<dbReference type="InterPro" id="IPR036888">
    <property type="entry name" value="DNA_integrity_DisA_N_sf"/>
</dbReference>
<dbReference type="AlphaFoldDB" id="A0A4R2KYL6"/>
<dbReference type="InterPro" id="IPR003390">
    <property type="entry name" value="DNA_integrity_scan_DisA_N"/>
</dbReference>
<dbReference type="GO" id="GO:0006171">
    <property type="term" value="P:cAMP biosynthetic process"/>
    <property type="evidence" value="ECO:0007669"/>
    <property type="project" value="InterPro"/>
</dbReference>
<keyword evidence="7 10" id="KW-0067">ATP-binding</keyword>
<dbReference type="PIRSF" id="PIRSF004793">
    <property type="entry name" value="UCP004793"/>
    <property type="match status" value="1"/>
</dbReference>
<dbReference type="PANTHER" id="PTHR34185:SF1">
    <property type="entry name" value="DIADENYLATE CYCLASE"/>
    <property type="match status" value="1"/>
</dbReference>
<evidence type="ECO:0000256" key="6">
    <source>
        <dbReference type="ARBA" id="ARBA00022741"/>
    </source>
</evidence>
<feature type="transmembrane region" description="Helical" evidence="10">
    <location>
        <begin position="12"/>
        <end position="30"/>
    </location>
</feature>
<dbReference type="Proteomes" id="UP000294919">
    <property type="component" value="Unassembled WGS sequence"/>
</dbReference>
<reference evidence="12 13" key="1">
    <citation type="submission" date="2019-03" db="EMBL/GenBank/DDBJ databases">
        <title>Genomic Encyclopedia of Type Strains, Phase IV (KMG-IV): sequencing the most valuable type-strain genomes for metagenomic binning, comparative biology and taxonomic classification.</title>
        <authorList>
            <person name="Goeker M."/>
        </authorList>
    </citation>
    <scope>NUCLEOTIDE SEQUENCE [LARGE SCALE GENOMIC DNA]</scope>
    <source>
        <strain evidence="12 13">DSM 102940</strain>
    </source>
</reference>
<evidence type="ECO:0000256" key="9">
    <source>
        <dbReference type="ARBA" id="ARBA00023136"/>
    </source>
</evidence>
<keyword evidence="2 10" id="KW-1003">Cell membrane</keyword>
<dbReference type="EMBL" id="SLWV01000020">
    <property type="protein sequence ID" value="TCO71795.1"/>
    <property type="molecule type" value="Genomic_DNA"/>
</dbReference>
<evidence type="ECO:0000256" key="1">
    <source>
        <dbReference type="ARBA" id="ARBA00000877"/>
    </source>
</evidence>
<keyword evidence="6 10" id="KW-0547">Nucleotide-binding</keyword>
<keyword evidence="9 10" id="KW-0472">Membrane</keyword>
<evidence type="ECO:0000256" key="2">
    <source>
        <dbReference type="ARBA" id="ARBA00022475"/>
    </source>
</evidence>
<comment type="function">
    <text evidence="10">Catalyzes the condensation of 2 ATP molecules into cyclic di-AMP (c-di-AMP), a second messenger used to regulate differing processes in different bacteria.</text>
</comment>
<dbReference type="FunFam" id="3.40.1700.10:FF:000002">
    <property type="entry name" value="Diadenylate cyclase"/>
    <property type="match status" value="1"/>
</dbReference>
<dbReference type="InterPro" id="IPR050338">
    <property type="entry name" value="DisA"/>
</dbReference>
<keyword evidence="4 10" id="KW-0812">Transmembrane</keyword>
<feature type="domain" description="DAC" evidence="11">
    <location>
        <begin position="83"/>
        <end position="244"/>
    </location>
</feature>
<sequence length="273" mass="30765">MKEVLEIFSNIGVRDILDMAIVAFVFYKLFMLIRHTSAEQVLKGLVVLLIVTKLSEWARFYVTNWILKNTITVGIIALIILFQPELRRALEHIGRTKFLTKSIMELSREALNENIHEIVEASTNLSRQKIGALIIIERETGIGDVIETGTTIQGNISSRLLINIFIPNTPLHDGAVVIRKDKIMAAGCVLPLTQNPNLSKELGTRHRAGIGMTEKCDAIAIMVSEETGAISIAMDGKLSRYLDAKTLMSVLKNAYQNEQQKPLLRWKWRQKDE</sequence>
<evidence type="ECO:0000256" key="4">
    <source>
        <dbReference type="ARBA" id="ARBA00022692"/>
    </source>
</evidence>
<comment type="caution">
    <text evidence="10">Lacks conserved residue(s) required for the propagation of feature annotation.</text>
</comment>
<dbReference type="GO" id="GO:0004016">
    <property type="term" value="F:adenylate cyclase activity"/>
    <property type="evidence" value="ECO:0007669"/>
    <property type="project" value="UniProtKB-UniRule"/>
</dbReference>
<dbReference type="Pfam" id="PF19293">
    <property type="entry name" value="CdaA_N"/>
    <property type="match status" value="1"/>
</dbReference>
<dbReference type="InterPro" id="IPR034701">
    <property type="entry name" value="CdaA"/>
</dbReference>
<evidence type="ECO:0000313" key="12">
    <source>
        <dbReference type="EMBL" id="TCO71795.1"/>
    </source>
</evidence>
<proteinExistence type="inferred from homology"/>
<comment type="caution">
    <text evidence="12">The sequence shown here is derived from an EMBL/GenBank/DDBJ whole genome shotgun (WGS) entry which is preliminary data.</text>
</comment>
<keyword evidence="13" id="KW-1185">Reference proteome</keyword>
<dbReference type="InterPro" id="IPR014046">
    <property type="entry name" value="C-di-AMP_synthase"/>
</dbReference>
<dbReference type="NCBIfam" id="TIGR00159">
    <property type="entry name" value="diadenylate cyclase CdaA"/>
    <property type="match status" value="1"/>
</dbReference>
<evidence type="ECO:0000259" key="11">
    <source>
        <dbReference type="PROSITE" id="PS51794"/>
    </source>
</evidence>
<dbReference type="GO" id="GO:0106408">
    <property type="term" value="F:diadenylate cyclase activity"/>
    <property type="evidence" value="ECO:0007669"/>
    <property type="project" value="UniProtKB-EC"/>
</dbReference>
<keyword evidence="5 10" id="KW-0548">Nucleotidyltransferase</keyword>
<comment type="catalytic activity">
    <reaction evidence="1 10">
        <text>2 ATP = 3',3'-c-di-AMP + 2 diphosphate</text>
        <dbReference type="Rhea" id="RHEA:35655"/>
        <dbReference type="ChEBI" id="CHEBI:30616"/>
        <dbReference type="ChEBI" id="CHEBI:33019"/>
        <dbReference type="ChEBI" id="CHEBI:71500"/>
        <dbReference type="EC" id="2.7.7.85"/>
    </reaction>
</comment>